<evidence type="ECO:0000313" key="10">
    <source>
        <dbReference type="Proteomes" id="UP001166286"/>
    </source>
</evidence>
<feature type="compositionally biased region" description="Polar residues" evidence="8">
    <location>
        <begin position="558"/>
        <end position="572"/>
    </location>
</feature>
<feature type="region of interest" description="Disordered" evidence="8">
    <location>
        <begin position="1"/>
        <end position="101"/>
    </location>
</feature>
<dbReference type="GO" id="GO:0001096">
    <property type="term" value="F:TFIIF-class transcription factor complex binding"/>
    <property type="evidence" value="ECO:0007669"/>
    <property type="project" value="TreeGrafter"/>
</dbReference>
<keyword evidence="4 7" id="KW-0238">DNA-binding</keyword>
<organism evidence="9 10">
    <name type="scientific">Cladonia borealis</name>
    <dbReference type="NCBI Taxonomy" id="184061"/>
    <lineage>
        <taxon>Eukaryota</taxon>
        <taxon>Fungi</taxon>
        <taxon>Dikarya</taxon>
        <taxon>Ascomycota</taxon>
        <taxon>Pezizomycotina</taxon>
        <taxon>Lecanoromycetes</taxon>
        <taxon>OSLEUM clade</taxon>
        <taxon>Lecanoromycetidae</taxon>
        <taxon>Lecanorales</taxon>
        <taxon>Lecanorineae</taxon>
        <taxon>Cladoniaceae</taxon>
        <taxon>Cladonia</taxon>
    </lineage>
</organism>
<dbReference type="InterPro" id="IPR008851">
    <property type="entry name" value="TFIIF-alpha"/>
</dbReference>
<feature type="compositionally biased region" description="Basic and acidic residues" evidence="8">
    <location>
        <begin position="413"/>
        <end position="435"/>
    </location>
</feature>
<comment type="subcellular location">
    <subcellularLocation>
        <location evidence="1 7">Nucleus</location>
    </subcellularLocation>
</comment>
<keyword evidence="5 7" id="KW-0804">Transcription</keyword>
<dbReference type="GO" id="GO:0006367">
    <property type="term" value="P:transcription initiation at RNA polymerase II promoter"/>
    <property type="evidence" value="ECO:0007669"/>
    <property type="project" value="InterPro"/>
</dbReference>
<dbReference type="Pfam" id="PF05793">
    <property type="entry name" value="TFIIF_alpha"/>
    <property type="match status" value="1"/>
</dbReference>
<feature type="compositionally biased region" description="Polar residues" evidence="8">
    <location>
        <begin position="48"/>
        <end position="66"/>
    </location>
</feature>
<feature type="region of interest" description="Disordered" evidence="8">
    <location>
        <begin position="412"/>
        <end position="689"/>
    </location>
</feature>
<feature type="compositionally biased region" description="Gly residues" evidence="8">
    <location>
        <begin position="605"/>
        <end position="623"/>
    </location>
</feature>
<dbReference type="EMBL" id="JAFEKC020000020">
    <property type="protein sequence ID" value="KAK0508649.1"/>
    <property type="molecule type" value="Genomic_DNA"/>
</dbReference>
<evidence type="ECO:0000256" key="6">
    <source>
        <dbReference type="ARBA" id="ARBA00023242"/>
    </source>
</evidence>
<gene>
    <name evidence="9" type="ORF">JMJ35_008925</name>
</gene>
<comment type="similarity">
    <text evidence="2 7">Belongs to the TFIIF alpha subunit family.</text>
</comment>
<accession>A0AA39V2H2</accession>
<proteinExistence type="inferred from homology"/>
<keyword evidence="10" id="KW-1185">Reference proteome</keyword>
<evidence type="ECO:0000256" key="3">
    <source>
        <dbReference type="ARBA" id="ARBA00023015"/>
    </source>
</evidence>
<feature type="compositionally biased region" description="Polar residues" evidence="8">
    <location>
        <begin position="500"/>
        <end position="513"/>
    </location>
</feature>
<evidence type="ECO:0000256" key="7">
    <source>
        <dbReference type="RuleBase" id="RU366044"/>
    </source>
</evidence>
<dbReference type="PANTHER" id="PTHR13011">
    <property type="entry name" value="TFIIF-ALPHA"/>
    <property type="match status" value="1"/>
</dbReference>
<protein>
    <recommendedName>
        <fullName evidence="7">Transcription initiation factor IIF subunit alpha</fullName>
    </recommendedName>
</protein>
<keyword evidence="3 7" id="KW-0805">Transcription regulation</keyword>
<feature type="compositionally biased region" description="Polar residues" evidence="8">
    <location>
        <begin position="640"/>
        <end position="650"/>
    </location>
</feature>
<reference evidence="9" key="1">
    <citation type="submission" date="2023-03" db="EMBL/GenBank/DDBJ databases">
        <title>Complete genome of Cladonia borealis.</title>
        <authorList>
            <person name="Park H."/>
        </authorList>
    </citation>
    <scope>NUCLEOTIDE SEQUENCE</scope>
    <source>
        <strain evidence="9">ANT050790</strain>
    </source>
</reference>
<evidence type="ECO:0000256" key="2">
    <source>
        <dbReference type="ARBA" id="ARBA00005249"/>
    </source>
</evidence>
<feature type="compositionally biased region" description="Basic and acidic residues" evidence="8">
    <location>
        <begin position="179"/>
        <end position="199"/>
    </location>
</feature>
<evidence type="ECO:0000256" key="1">
    <source>
        <dbReference type="ARBA" id="ARBA00004123"/>
    </source>
</evidence>
<name>A0AA39V2H2_9LECA</name>
<feature type="region of interest" description="Disordered" evidence="8">
    <location>
        <begin position="331"/>
        <end position="372"/>
    </location>
</feature>
<dbReference type="GO" id="GO:0003677">
    <property type="term" value="F:DNA binding"/>
    <property type="evidence" value="ECO:0007669"/>
    <property type="project" value="UniProtKB-KW"/>
</dbReference>
<evidence type="ECO:0000256" key="5">
    <source>
        <dbReference type="ARBA" id="ARBA00023163"/>
    </source>
</evidence>
<feature type="compositionally biased region" description="Polar residues" evidence="8">
    <location>
        <begin position="525"/>
        <end position="546"/>
    </location>
</feature>
<keyword evidence="6 7" id="KW-0539">Nucleus</keyword>
<feature type="compositionally biased region" description="Polar residues" evidence="8">
    <location>
        <begin position="584"/>
        <end position="597"/>
    </location>
</feature>
<evidence type="ECO:0000313" key="9">
    <source>
        <dbReference type="EMBL" id="KAK0508649.1"/>
    </source>
</evidence>
<comment type="caution">
    <text evidence="9">The sequence shown here is derived from an EMBL/GenBank/DDBJ whole genome shotgun (WGS) entry which is preliminary data.</text>
</comment>
<comment type="function">
    <text evidence="7">TFIIF is a general transcription initiation factor that binds to RNA polymerase II and helps to recruit it to the initiation complex in collaboration with TFIIB. It promotes transcription elongation.</text>
</comment>
<feature type="region of interest" description="Disordered" evidence="8">
    <location>
        <begin position="150"/>
        <end position="217"/>
    </location>
</feature>
<dbReference type="AlphaFoldDB" id="A0AA39V2H2"/>
<dbReference type="InterPro" id="IPR011039">
    <property type="entry name" value="TFIIF_interaction"/>
</dbReference>
<dbReference type="PANTHER" id="PTHR13011:SF0">
    <property type="entry name" value="GENERAL TRANSCRIPTION FACTOR IIF SUBUNIT 1"/>
    <property type="match status" value="1"/>
</dbReference>
<sequence>MSASPADRTPGRTPNGGVAPIMRRPKKVDPLVRPKPRKPPQAQRTPATNGVPSLQSNGLRAPSSGQPHVLSQHPNRPTYAASGPFQPTSNSENISSGFSAPPLAPYHDYPLVLSKKALMEGFRHHVARFSSKKTVDPRNSEEFVRPVRLHRRDPRAPPAGGGGVKNEDQLMGGMDDMDDKERETQDGLKAERDAQREADMAQVAPAASATGHRKMGHNMKKTEQIWRNDQTEEQKAQSKLRYEEALPWHLEDFDNKSTWVGTYEAALSDTYGVMYLGQDNVFRMIPLEKWYKFTQKNLFKTFTIEEAEIHLARKTTDPRWLMDLEKRKEDEEKNLRTRREGRKLFIGRTENDGGGGGDAAPVPKGDPDIDDIDFQEDRFADDEENMVFEEDDETKEAEERIKKDQLKANVFDLKPEKEYEKQEELEKQEKEEQKAFGKRVKKALMKREKNYNYDDDSSDNPYSSESESESTETERLKEEERKKAEESKSSPEKDKLKVKNSGSSSKGTNTPSHRPSKHSDPLKHSASSNNLKRPGSPLNSEASGNESTRKKLKKKHPLTSQAQSQANNTLQPPSRPDSPALALPTSQPTLSRKSSNIPAKRHRGGGSGSGSDSEGGAGSGGEMSDGTRRRVRLKLGMPSKNGTPQGSRSGSPEVPNAAVAVPPTKTGKVNSRAGSPVSAAPEDPVPFPTGADIRAVVPATGLRMSELLAHFKGQINGDERKGRFIKLMKENTRFEKVRKVLLPLENS</sequence>
<feature type="compositionally biased region" description="Low complexity" evidence="8">
    <location>
        <begin position="654"/>
        <end position="663"/>
    </location>
</feature>
<dbReference type="SUPFAM" id="SSF50916">
    <property type="entry name" value="Rap30/74 interaction domains"/>
    <property type="match status" value="1"/>
</dbReference>
<dbReference type="GO" id="GO:0005674">
    <property type="term" value="C:transcription factor TFIIF complex"/>
    <property type="evidence" value="ECO:0007669"/>
    <property type="project" value="TreeGrafter"/>
</dbReference>
<evidence type="ECO:0000256" key="8">
    <source>
        <dbReference type="SAM" id="MobiDB-lite"/>
    </source>
</evidence>
<dbReference type="Proteomes" id="UP001166286">
    <property type="component" value="Unassembled WGS sequence"/>
</dbReference>
<feature type="compositionally biased region" description="Basic and acidic residues" evidence="8">
    <location>
        <begin position="472"/>
        <end position="497"/>
    </location>
</feature>
<evidence type="ECO:0000256" key="4">
    <source>
        <dbReference type="ARBA" id="ARBA00023125"/>
    </source>
</evidence>
<dbReference type="GO" id="GO:0016251">
    <property type="term" value="F:RNA polymerase II general transcription initiation factor activity"/>
    <property type="evidence" value="ECO:0007669"/>
    <property type="project" value="TreeGrafter"/>
</dbReference>
<feature type="compositionally biased region" description="Polar residues" evidence="8">
    <location>
        <begin position="85"/>
        <end position="98"/>
    </location>
</feature>
<dbReference type="GO" id="GO:0032968">
    <property type="term" value="P:positive regulation of transcription elongation by RNA polymerase II"/>
    <property type="evidence" value="ECO:0007669"/>
    <property type="project" value="InterPro"/>
</dbReference>